<evidence type="ECO:0000313" key="4">
    <source>
        <dbReference type="Proteomes" id="UP000800036"/>
    </source>
</evidence>
<proteinExistence type="predicted"/>
<keyword evidence="2" id="KW-1133">Transmembrane helix</keyword>
<keyword evidence="2" id="KW-0472">Membrane</keyword>
<sequence length="231" mass="26106">MLKAVLSSEDEALADFASRSTLGKSPKEILRETCSQQRRVIQIHLRDIKRMEEQIDAVHASITTLLDLKHRYENVFEARFARYQATGTVHHGQTIMVFTIVTVAFLPLSFIGTLFTINNSDFPQGDSGEPSMTLAYVSKWMVGIGFAISVPLVALALSYESMKRVLIERCRVLLEKCRIGWRRPTQNSNVTLRGKQGGQKDTQKQRHGLQNFHHLGARLSKRENSHSLADV</sequence>
<accession>A0A6A5UGY7</accession>
<name>A0A6A5UGY7_9PLEO</name>
<dbReference type="GO" id="GO:0046873">
    <property type="term" value="F:metal ion transmembrane transporter activity"/>
    <property type="evidence" value="ECO:0007669"/>
    <property type="project" value="InterPro"/>
</dbReference>
<dbReference type="OrthoDB" id="341259at2759"/>
<evidence type="ECO:0008006" key="5">
    <source>
        <dbReference type="Google" id="ProtNLM"/>
    </source>
</evidence>
<evidence type="ECO:0000256" key="1">
    <source>
        <dbReference type="SAM" id="MobiDB-lite"/>
    </source>
</evidence>
<keyword evidence="2" id="KW-0812">Transmembrane</keyword>
<feature type="transmembrane region" description="Helical" evidence="2">
    <location>
        <begin position="95"/>
        <end position="117"/>
    </location>
</feature>
<protein>
    <recommendedName>
        <fullName evidence="5">Cora-domain-containing protein</fullName>
    </recommendedName>
</protein>
<dbReference type="AlphaFoldDB" id="A0A6A5UGY7"/>
<dbReference type="PANTHER" id="PTHR47685:SF1">
    <property type="entry name" value="MAGNESIUM TRANSPORT PROTEIN CORA"/>
    <property type="match status" value="1"/>
</dbReference>
<dbReference type="Gene3D" id="1.20.58.340">
    <property type="entry name" value="Magnesium transport protein CorA, transmembrane region"/>
    <property type="match status" value="1"/>
</dbReference>
<organism evidence="3 4">
    <name type="scientific">Bimuria novae-zelandiae CBS 107.79</name>
    <dbReference type="NCBI Taxonomy" id="1447943"/>
    <lineage>
        <taxon>Eukaryota</taxon>
        <taxon>Fungi</taxon>
        <taxon>Dikarya</taxon>
        <taxon>Ascomycota</taxon>
        <taxon>Pezizomycotina</taxon>
        <taxon>Dothideomycetes</taxon>
        <taxon>Pleosporomycetidae</taxon>
        <taxon>Pleosporales</taxon>
        <taxon>Massarineae</taxon>
        <taxon>Didymosphaeriaceae</taxon>
        <taxon>Bimuria</taxon>
    </lineage>
</organism>
<dbReference type="Proteomes" id="UP000800036">
    <property type="component" value="Unassembled WGS sequence"/>
</dbReference>
<feature type="region of interest" description="Disordered" evidence="1">
    <location>
        <begin position="188"/>
        <end position="208"/>
    </location>
</feature>
<dbReference type="PANTHER" id="PTHR47685">
    <property type="entry name" value="MAGNESIUM TRANSPORT PROTEIN CORA"/>
    <property type="match status" value="1"/>
</dbReference>
<dbReference type="Pfam" id="PF01544">
    <property type="entry name" value="CorA"/>
    <property type="match status" value="1"/>
</dbReference>
<gene>
    <name evidence="3" type="ORF">BU23DRAFT_575914</name>
</gene>
<dbReference type="InterPro" id="IPR002523">
    <property type="entry name" value="MgTranspt_CorA/ZnTranspt_ZntB"/>
</dbReference>
<dbReference type="GO" id="GO:0016020">
    <property type="term" value="C:membrane"/>
    <property type="evidence" value="ECO:0007669"/>
    <property type="project" value="InterPro"/>
</dbReference>
<dbReference type="InterPro" id="IPR050829">
    <property type="entry name" value="CorA_MIT"/>
</dbReference>
<evidence type="ECO:0000256" key="2">
    <source>
        <dbReference type="SAM" id="Phobius"/>
    </source>
</evidence>
<feature type="transmembrane region" description="Helical" evidence="2">
    <location>
        <begin position="137"/>
        <end position="159"/>
    </location>
</feature>
<dbReference type="EMBL" id="ML976802">
    <property type="protein sequence ID" value="KAF1964155.1"/>
    <property type="molecule type" value="Genomic_DNA"/>
</dbReference>
<reference evidence="3" key="1">
    <citation type="journal article" date="2020" name="Stud. Mycol.">
        <title>101 Dothideomycetes genomes: a test case for predicting lifestyles and emergence of pathogens.</title>
        <authorList>
            <person name="Haridas S."/>
            <person name="Albert R."/>
            <person name="Binder M."/>
            <person name="Bloem J."/>
            <person name="Labutti K."/>
            <person name="Salamov A."/>
            <person name="Andreopoulos B."/>
            <person name="Baker S."/>
            <person name="Barry K."/>
            <person name="Bills G."/>
            <person name="Bluhm B."/>
            <person name="Cannon C."/>
            <person name="Castanera R."/>
            <person name="Culley D."/>
            <person name="Daum C."/>
            <person name="Ezra D."/>
            <person name="Gonzalez J."/>
            <person name="Henrissat B."/>
            <person name="Kuo A."/>
            <person name="Liang C."/>
            <person name="Lipzen A."/>
            <person name="Lutzoni F."/>
            <person name="Magnuson J."/>
            <person name="Mondo S."/>
            <person name="Nolan M."/>
            <person name="Ohm R."/>
            <person name="Pangilinan J."/>
            <person name="Park H.-J."/>
            <person name="Ramirez L."/>
            <person name="Alfaro M."/>
            <person name="Sun H."/>
            <person name="Tritt A."/>
            <person name="Yoshinaga Y."/>
            <person name="Zwiers L.-H."/>
            <person name="Turgeon B."/>
            <person name="Goodwin S."/>
            <person name="Spatafora J."/>
            <person name="Crous P."/>
            <person name="Grigoriev I."/>
        </authorList>
    </citation>
    <scope>NUCLEOTIDE SEQUENCE</scope>
    <source>
        <strain evidence="3">CBS 107.79</strain>
    </source>
</reference>
<keyword evidence="4" id="KW-1185">Reference proteome</keyword>
<evidence type="ECO:0000313" key="3">
    <source>
        <dbReference type="EMBL" id="KAF1964155.1"/>
    </source>
</evidence>